<dbReference type="AlphaFoldDB" id="A0A8K0RJ18"/>
<organism evidence="2 3">
    <name type="scientific">Paraphoma chrysanthemicola</name>
    <dbReference type="NCBI Taxonomy" id="798071"/>
    <lineage>
        <taxon>Eukaryota</taxon>
        <taxon>Fungi</taxon>
        <taxon>Dikarya</taxon>
        <taxon>Ascomycota</taxon>
        <taxon>Pezizomycotina</taxon>
        <taxon>Dothideomycetes</taxon>
        <taxon>Pleosporomycetidae</taxon>
        <taxon>Pleosporales</taxon>
        <taxon>Pleosporineae</taxon>
        <taxon>Phaeosphaeriaceae</taxon>
        <taxon>Paraphoma</taxon>
    </lineage>
</organism>
<sequence>MADLCQNLPSDCTSDYVYEPLESPHSFRLIRIQPDLESSQNIHCTIERYERGSEECPSYTALSYVWGDASERKPVTLNGQRAYVTTNLHQALWNLKSVFPDLYFWIDALSIDQNNVGERGHQVNQMKGIYSDAKEVVAWLGVGNTSIGPLFMYMREHEETCKPKSGRMDRCELPKGVGIRDAIRYLGNNAYWSRVWVIQELVFAAGVRLMCGEHVITWRETVRFFKHGKRHHFKWELEKELEKEYRPVGSPNSSSYIVTFSRWPRTDVSLARALGHSRFTLATDYRDKIYATLGLVNFGAGTKIEADYSRSPCKVICIALQAIAEDEKEDRYHVNHKDRSSLKLLYRWCKYADRSRKRKCHEAGKTGCLESAALRRYLRELLEYPEEPGNTHRKSYVNSHTYCEGVICGSREVMWKCLRLERESISIHY</sequence>
<reference evidence="2" key="1">
    <citation type="journal article" date="2021" name="Nat. Commun.">
        <title>Genetic determinants of endophytism in the Arabidopsis root mycobiome.</title>
        <authorList>
            <person name="Mesny F."/>
            <person name="Miyauchi S."/>
            <person name="Thiergart T."/>
            <person name="Pickel B."/>
            <person name="Atanasova L."/>
            <person name="Karlsson M."/>
            <person name="Huettel B."/>
            <person name="Barry K.W."/>
            <person name="Haridas S."/>
            <person name="Chen C."/>
            <person name="Bauer D."/>
            <person name="Andreopoulos W."/>
            <person name="Pangilinan J."/>
            <person name="LaButti K."/>
            <person name="Riley R."/>
            <person name="Lipzen A."/>
            <person name="Clum A."/>
            <person name="Drula E."/>
            <person name="Henrissat B."/>
            <person name="Kohler A."/>
            <person name="Grigoriev I.V."/>
            <person name="Martin F.M."/>
            <person name="Hacquard S."/>
        </authorList>
    </citation>
    <scope>NUCLEOTIDE SEQUENCE</scope>
    <source>
        <strain evidence="2">MPI-SDFR-AT-0120</strain>
    </source>
</reference>
<evidence type="ECO:0000259" key="1">
    <source>
        <dbReference type="Pfam" id="PF06985"/>
    </source>
</evidence>
<dbReference type="PANTHER" id="PTHR24148:SF73">
    <property type="entry name" value="HET DOMAIN PROTEIN (AFU_ORTHOLOGUE AFUA_8G01020)"/>
    <property type="match status" value="1"/>
</dbReference>
<evidence type="ECO:0000313" key="3">
    <source>
        <dbReference type="Proteomes" id="UP000813461"/>
    </source>
</evidence>
<feature type="domain" description="Heterokaryon incompatibility" evidence="1">
    <location>
        <begin position="59"/>
        <end position="200"/>
    </location>
</feature>
<gene>
    <name evidence="2" type="ORF">FB567DRAFT_12091</name>
</gene>
<proteinExistence type="predicted"/>
<evidence type="ECO:0000313" key="2">
    <source>
        <dbReference type="EMBL" id="KAH7094737.1"/>
    </source>
</evidence>
<dbReference type="Proteomes" id="UP000813461">
    <property type="component" value="Unassembled WGS sequence"/>
</dbReference>
<comment type="caution">
    <text evidence="2">The sequence shown here is derived from an EMBL/GenBank/DDBJ whole genome shotgun (WGS) entry which is preliminary data.</text>
</comment>
<dbReference type="InterPro" id="IPR052895">
    <property type="entry name" value="HetReg/Transcr_Mod"/>
</dbReference>
<dbReference type="Pfam" id="PF06985">
    <property type="entry name" value="HET"/>
    <property type="match status" value="1"/>
</dbReference>
<dbReference type="PANTHER" id="PTHR24148">
    <property type="entry name" value="ANKYRIN REPEAT DOMAIN-CONTAINING PROTEIN 39 HOMOLOG-RELATED"/>
    <property type="match status" value="1"/>
</dbReference>
<accession>A0A8K0RJ18</accession>
<keyword evidence="3" id="KW-1185">Reference proteome</keyword>
<protein>
    <submittedName>
        <fullName evidence="2">Heterokaryon incompatibility protein-domain-containing protein</fullName>
    </submittedName>
</protein>
<name>A0A8K0RJ18_9PLEO</name>
<dbReference type="InterPro" id="IPR010730">
    <property type="entry name" value="HET"/>
</dbReference>
<dbReference type="EMBL" id="JAGMVJ010000001">
    <property type="protein sequence ID" value="KAH7094737.1"/>
    <property type="molecule type" value="Genomic_DNA"/>
</dbReference>
<dbReference type="OrthoDB" id="2157530at2759"/>